<dbReference type="GO" id="GO:0016705">
    <property type="term" value="F:oxidoreductase activity, acting on paired donors, with incorporation or reduction of molecular oxygen"/>
    <property type="evidence" value="ECO:0007669"/>
    <property type="project" value="InterPro"/>
</dbReference>
<keyword evidence="5" id="KW-0256">Endoplasmic reticulum</keyword>
<evidence type="ECO:0000256" key="2">
    <source>
        <dbReference type="ARBA" id="ARBA00004586"/>
    </source>
</evidence>
<proteinExistence type="inferred from homology"/>
<dbReference type="InterPro" id="IPR036396">
    <property type="entry name" value="Cyt_P450_sf"/>
</dbReference>
<name>A0AAV4PNA9_9ARAC</name>
<comment type="similarity">
    <text evidence="3">Belongs to the cytochrome P450 family.</text>
</comment>
<keyword evidence="8" id="KW-0472">Membrane</keyword>
<gene>
    <name evidence="9" type="ORF">CDAR_47411</name>
</gene>
<dbReference type="GO" id="GO:0020037">
    <property type="term" value="F:heme binding"/>
    <property type="evidence" value="ECO:0007669"/>
    <property type="project" value="InterPro"/>
</dbReference>
<evidence type="ECO:0000256" key="1">
    <source>
        <dbReference type="ARBA" id="ARBA00001971"/>
    </source>
</evidence>
<keyword evidence="6" id="KW-0408">Iron</keyword>
<dbReference type="Gene3D" id="1.10.630.10">
    <property type="entry name" value="Cytochrome P450"/>
    <property type="match status" value="1"/>
</dbReference>
<comment type="subcellular location">
    <subcellularLocation>
        <location evidence="2">Endoplasmic reticulum membrane</location>
    </subcellularLocation>
</comment>
<evidence type="ECO:0000256" key="6">
    <source>
        <dbReference type="ARBA" id="ARBA00023004"/>
    </source>
</evidence>
<keyword evidence="4" id="KW-0479">Metal-binding</keyword>
<evidence type="ECO:0000313" key="9">
    <source>
        <dbReference type="EMBL" id="GIX96702.1"/>
    </source>
</evidence>
<protein>
    <submittedName>
        <fullName evidence="9">Uncharacterized protein</fullName>
    </submittedName>
</protein>
<evidence type="ECO:0000256" key="5">
    <source>
        <dbReference type="ARBA" id="ARBA00022824"/>
    </source>
</evidence>
<dbReference type="AlphaFoldDB" id="A0AAV4PNA9"/>
<keyword evidence="4" id="KW-0349">Heme</keyword>
<evidence type="ECO:0000256" key="8">
    <source>
        <dbReference type="ARBA" id="ARBA00023136"/>
    </source>
</evidence>
<comment type="cofactor">
    <cofactor evidence="1">
        <name>heme</name>
        <dbReference type="ChEBI" id="CHEBI:30413"/>
    </cofactor>
</comment>
<reference evidence="9 10" key="1">
    <citation type="submission" date="2021-06" db="EMBL/GenBank/DDBJ databases">
        <title>Caerostris darwini draft genome.</title>
        <authorList>
            <person name="Kono N."/>
            <person name="Arakawa K."/>
        </authorList>
    </citation>
    <scope>NUCLEOTIDE SEQUENCE [LARGE SCALE GENOMIC DNA]</scope>
</reference>
<evidence type="ECO:0000313" key="10">
    <source>
        <dbReference type="Proteomes" id="UP001054837"/>
    </source>
</evidence>
<organism evidence="9 10">
    <name type="scientific">Caerostris darwini</name>
    <dbReference type="NCBI Taxonomy" id="1538125"/>
    <lineage>
        <taxon>Eukaryota</taxon>
        <taxon>Metazoa</taxon>
        <taxon>Ecdysozoa</taxon>
        <taxon>Arthropoda</taxon>
        <taxon>Chelicerata</taxon>
        <taxon>Arachnida</taxon>
        <taxon>Araneae</taxon>
        <taxon>Araneomorphae</taxon>
        <taxon>Entelegynae</taxon>
        <taxon>Araneoidea</taxon>
        <taxon>Araneidae</taxon>
        <taxon>Caerostris</taxon>
    </lineage>
</organism>
<dbReference type="Pfam" id="PF00067">
    <property type="entry name" value="p450"/>
    <property type="match status" value="1"/>
</dbReference>
<sequence length="78" mass="8797">MYGHETIAIAVKWALYLIGLYPEAQEKIHQEQDSVLGADSKGPLSVADLTELKFLDCVLKVRSNSKQSRKWMGFSRIS</sequence>
<dbReference type="PANTHER" id="PTHR24291:SF189">
    <property type="entry name" value="CYTOCHROME P450 4C3-RELATED"/>
    <property type="match status" value="1"/>
</dbReference>
<dbReference type="Proteomes" id="UP001054837">
    <property type="component" value="Unassembled WGS sequence"/>
</dbReference>
<accession>A0AAV4PNA9</accession>
<keyword evidence="7" id="KW-0503">Monooxygenase</keyword>
<dbReference type="SUPFAM" id="SSF48264">
    <property type="entry name" value="Cytochrome P450"/>
    <property type="match status" value="1"/>
</dbReference>
<evidence type="ECO:0000256" key="7">
    <source>
        <dbReference type="ARBA" id="ARBA00023033"/>
    </source>
</evidence>
<keyword evidence="7" id="KW-0560">Oxidoreductase</keyword>
<dbReference type="GO" id="GO:0005506">
    <property type="term" value="F:iron ion binding"/>
    <property type="evidence" value="ECO:0007669"/>
    <property type="project" value="InterPro"/>
</dbReference>
<dbReference type="PANTHER" id="PTHR24291">
    <property type="entry name" value="CYTOCHROME P450 FAMILY 4"/>
    <property type="match status" value="1"/>
</dbReference>
<dbReference type="GO" id="GO:0004497">
    <property type="term" value="F:monooxygenase activity"/>
    <property type="evidence" value="ECO:0007669"/>
    <property type="project" value="UniProtKB-KW"/>
</dbReference>
<comment type="caution">
    <text evidence="9">The sequence shown here is derived from an EMBL/GenBank/DDBJ whole genome shotgun (WGS) entry which is preliminary data.</text>
</comment>
<dbReference type="EMBL" id="BPLQ01002962">
    <property type="protein sequence ID" value="GIX96702.1"/>
    <property type="molecule type" value="Genomic_DNA"/>
</dbReference>
<dbReference type="InterPro" id="IPR050196">
    <property type="entry name" value="Cytochrome_P450_Monoox"/>
</dbReference>
<evidence type="ECO:0000256" key="4">
    <source>
        <dbReference type="ARBA" id="ARBA00022617"/>
    </source>
</evidence>
<evidence type="ECO:0000256" key="3">
    <source>
        <dbReference type="ARBA" id="ARBA00010617"/>
    </source>
</evidence>
<dbReference type="InterPro" id="IPR001128">
    <property type="entry name" value="Cyt_P450"/>
</dbReference>
<dbReference type="GO" id="GO:0005789">
    <property type="term" value="C:endoplasmic reticulum membrane"/>
    <property type="evidence" value="ECO:0007669"/>
    <property type="project" value="UniProtKB-SubCell"/>
</dbReference>
<keyword evidence="10" id="KW-1185">Reference proteome</keyword>